<dbReference type="Pfam" id="PF00534">
    <property type="entry name" value="Glycos_transf_1"/>
    <property type="match status" value="1"/>
</dbReference>
<accession>A0ABN4ZHX1</accession>
<dbReference type="GO" id="GO:0016740">
    <property type="term" value="F:transferase activity"/>
    <property type="evidence" value="ECO:0007669"/>
    <property type="project" value="UniProtKB-KW"/>
</dbReference>
<dbReference type="EMBL" id="CP020880">
    <property type="protein sequence ID" value="ART78087.1"/>
    <property type="molecule type" value="Genomic_DNA"/>
</dbReference>
<dbReference type="CDD" id="cd00761">
    <property type="entry name" value="Glyco_tranf_GTA_type"/>
    <property type="match status" value="1"/>
</dbReference>
<dbReference type="Pfam" id="PF00535">
    <property type="entry name" value="Glycos_transf_2"/>
    <property type="match status" value="1"/>
</dbReference>
<keyword evidence="4" id="KW-0808">Transferase</keyword>
<evidence type="ECO:0000256" key="1">
    <source>
        <dbReference type="ARBA" id="ARBA00006739"/>
    </source>
</evidence>
<dbReference type="InterPro" id="IPR001173">
    <property type="entry name" value="Glyco_trans_2-like"/>
</dbReference>
<feature type="domain" description="Glycosyltransferase 2-like" evidence="3">
    <location>
        <begin position="218"/>
        <end position="339"/>
    </location>
</feature>
<organism evidence="4 5">
    <name type="scientific">Sutcliffiella horikoshii</name>
    <dbReference type="NCBI Taxonomy" id="79883"/>
    <lineage>
        <taxon>Bacteria</taxon>
        <taxon>Bacillati</taxon>
        <taxon>Bacillota</taxon>
        <taxon>Bacilli</taxon>
        <taxon>Bacillales</taxon>
        <taxon>Bacillaceae</taxon>
        <taxon>Sutcliffiella</taxon>
    </lineage>
</organism>
<proteinExistence type="inferred from homology"/>
<dbReference type="InterPro" id="IPR001296">
    <property type="entry name" value="Glyco_trans_1"/>
</dbReference>
<keyword evidence="5" id="KW-1185">Reference proteome</keyword>
<dbReference type="SUPFAM" id="SSF53448">
    <property type="entry name" value="Nucleotide-diphospho-sugar transferases"/>
    <property type="match status" value="1"/>
</dbReference>
<gene>
    <name evidence="4" type="ORF">B4U37_19490</name>
</gene>
<name>A0ABN4ZHX1_9BACI</name>
<dbReference type="Proteomes" id="UP000195573">
    <property type="component" value="Chromosome"/>
</dbReference>
<evidence type="ECO:0000259" key="3">
    <source>
        <dbReference type="Pfam" id="PF00535"/>
    </source>
</evidence>
<dbReference type="Gene3D" id="3.90.550.10">
    <property type="entry name" value="Spore Coat Polysaccharide Biosynthesis Protein SpsA, Chain A"/>
    <property type="match status" value="1"/>
</dbReference>
<reference evidence="4 5" key="1">
    <citation type="submission" date="2017-04" db="EMBL/GenBank/DDBJ databases">
        <title>Complete Genome Sequence of the Bacillus horikoshii 20a strain from Cuatro Cienegas, Coahuila, Mexico.</title>
        <authorList>
            <person name="Zarza E."/>
            <person name="Alcaraz L.D."/>
            <person name="Aguilar-Salinas B."/>
            <person name="Islas A."/>
            <person name="Olmedo-Alvarez G."/>
        </authorList>
    </citation>
    <scope>NUCLEOTIDE SEQUENCE [LARGE SCALE GENOMIC DNA]</scope>
    <source>
        <strain evidence="4 5">20a</strain>
    </source>
</reference>
<dbReference type="SUPFAM" id="SSF53756">
    <property type="entry name" value="UDP-Glycosyltransferase/glycogen phosphorylase"/>
    <property type="match status" value="1"/>
</dbReference>
<dbReference type="InterPro" id="IPR029044">
    <property type="entry name" value="Nucleotide-diphossugar_trans"/>
</dbReference>
<comment type="similarity">
    <text evidence="1">Belongs to the glycosyltransferase 2 family.</text>
</comment>
<evidence type="ECO:0000259" key="2">
    <source>
        <dbReference type="Pfam" id="PF00534"/>
    </source>
</evidence>
<evidence type="ECO:0000313" key="5">
    <source>
        <dbReference type="Proteomes" id="UP000195573"/>
    </source>
</evidence>
<sequence length="829" mass="95427">MSVNVIDWFLYTFLSESKKKHLSNLLTNKQKSSIKNAISPGQKRKSLREIERLKHKLNSLGFTEKALEELKYICANAEDIFKRKLASWEIATWYANQYTKESALLCLQYLEIAIKKEKDKDLIRRAAILSAESYRLLGELEAAREVLTNVLKKQKHEDLYLALASIETSSSKKLVWINKAFDLYDYSQVKLKQNASPLYDQLSSDSKQTSLSSGPKVTVIVPAYNAEDLIETSINSLRNQTWSNIEILVVDDCSSDATVRIVEEYARLDARISLIKAPTNGGAYASRNLALKQATGEFITINDADDWSHPQKIETQVVHLLKHSDIVGNFSQQARTTNNLTFYRRGKPGIYAFPNMSSFMFRKETVFSKIGYWDSVRFGGDSEYVKRIKKVFGEKSIVSLKTGPLSFQRQSETSLTGHSAFGFPGFFMGARKEYAEAHDYYHEMNGNNLFYDFPLKKRLFPVPEPMKPDRMKNTKHFDVIIASEFRLLGGTNMSNAEEIKAQKKIGLKTGLIQMNRFDINTVGATNLKIRELIDGETVQMIVYGEEVSCDVLIIRHPPVLQEFQRYIPNVKADSIHVIINQPPKRDYGDSGVTLYDFETCATNLYEYFGKNAYWYPIGPKVREVLDEFHKEELVNIKLMPIDWSNIIDVIKWKREKRPQHANRIRIGRHSRDQYVKWPESSQGILQVYSNDFDVKILGGAKSPKKILGEIPPNWTVYEFGEITPQAFLKELDVFVYYTHKDWVEAFGRVIFEAMATGVPVIIPPFYEELFQEAAIYAEPEEVKDKIHLLMNDRELYDDQVEKGLDYLEKHFGYSTHASRLEKFLHGREQ</sequence>
<protein>
    <submittedName>
        <fullName evidence="4">Glycosyl transferase family A</fullName>
    </submittedName>
</protein>
<feature type="domain" description="Glycosyl transferase family 1" evidence="2">
    <location>
        <begin position="724"/>
        <end position="803"/>
    </location>
</feature>
<dbReference type="PANTHER" id="PTHR22916">
    <property type="entry name" value="GLYCOSYLTRANSFERASE"/>
    <property type="match status" value="1"/>
</dbReference>
<evidence type="ECO:0000313" key="4">
    <source>
        <dbReference type="EMBL" id="ART78087.1"/>
    </source>
</evidence>
<dbReference type="PANTHER" id="PTHR22916:SF3">
    <property type="entry name" value="UDP-GLCNAC:BETAGAL BETA-1,3-N-ACETYLGLUCOSAMINYLTRANSFERASE-LIKE PROTEIN 1"/>
    <property type="match status" value="1"/>
</dbReference>
<dbReference type="Gene3D" id="3.40.50.2000">
    <property type="entry name" value="Glycogen Phosphorylase B"/>
    <property type="match status" value="1"/>
</dbReference>